<dbReference type="Proteomes" id="UP000324917">
    <property type="component" value="Unassembled WGS sequence"/>
</dbReference>
<dbReference type="AlphaFoldDB" id="A0A5A5RFG9"/>
<protein>
    <submittedName>
        <fullName evidence="4">Phycocyanobilin lyase subunit alpha</fullName>
    </submittedName>
</protein>
<evidence type="ECO:0000256" key="3">
    <source>
        <dbReference type="ARBA" id="ARBA00045876"/>
    </source>
</evidence>
<dbReference type="GO" id="GO:0016829">
    <property type="term" value="F:lyase activity"/>
    <property type="evidence" value="ECO:0007669"/>
    <property type="project" value="UniProtKB-KW"/>
</dbReference>
<keyword evidence="4" id="KW-0456">Lyase</keyword>
<dbReference type="Pfam" id="PF13646">
    <property type="entry name" value="HEAT_2"/>
    <property type="match status" value="4"/>
</dbReference>
<name>A0A5A5RFG9_MICAE</name>
<dbReference type="Gene3D" id="3.40.50.300">
    <property type="entry name" value="P-loop containing nucleotide triphosphate hydrolases"/>
    <property type="match status" value="1"/>
</dbReference>
<keyword evidence="2" id="KW-0605">Phycobilisome</keyword>
<dbReference type="PANTHER" id="PTHR12697">
    <property type="entry name" value="PBS LYASE HEAT-LIKE PROTEIN"/>
    <property type="match status" value="1"/>
</dbReference>
<dbReference type="PROSITE" id="PS50077">
    <property type="entry name" value="HEAT_REPEAT"/>
    <property type="match status" value="2"/>
</dbReference>
<dbReference type="SUPFAM" id="SSF48371">
    <property type="entry name" value="ARM repeat"/>
    <property type="match status" value="2"/>
</dbReference>
<evidence type="ECO:0000256" key="1">
    <source>
        <dbReference type="ARBA" id="ARBA00022549"/>
    </source>
</evidence>
<dbReference type="InterPro" id="IPR016024">
    <property type="entry name" value="ARM-type_fold"/>
</dbReference>
<dbReference type="SMART" id="SM00567">
    <property type="entry name" value="EZ_HEAT"/>
    <property type="match status" value="14"/>
</dbReference>
<sequence>MIDWTPYLKSISDSEQYAQWETFYTLTDVERKTRPSKTAPLMDLQVQTIEKEPQNPQERAERPEKPEKVLKLLREYATNHVLLKGRPGSGKSTALARLLLEESVGAQSLRPNQQNQAKIIQIPILIELRLYETSILDLILQFLQRHKLIIDSNTLESWLLENQNFRPLLLFDGINELPSDTARQKLKNFRQQYAEIPMIFTTRDLGSDDLDIEKKLEMLPLTGRQMRDFVKAYLPEKGEEMLKQLGNRLKELGETPLLLWMLCSVFDNNQNKIPANLGLVFQIFTAIYDKKLKADVPTYQESRDWWRELLQVLAWKMTQGESKTEIQVAISRTEAEEELSKFIKNKGFPEYYSKQWLKDLLKYHLIHLEGNDKIAFRHQLIQEYYTAEELKKKLPHLRDEQLQWDYLNYLKWTEPVALLLGLLDNETQAKRVVKLGLEIDLKLGARFAGEVNFKFQKQTVGLVLRLDVPKQFKVELLGLTKSNQVVNELLKALKDSDGVVRRNAVEALGKIGTETAIAGLLKALEESNKDVRWKAAFALGKIGSETAIAGLLKALKDSDKDVRSNAVVALCKIGSETAIAGLFKVLEHSDKDVRGNAAFALGKIGSETAIPRSLKALENSDRNARRSAAFALGKIGSEEAIPVLLKALENSDRNARRSAAFALGKIGSEEAIPVLLKALEDSDGYVRWKAAEALGKISSETAIPGLLKALEDSDRFVRWNAAEALGKISSETAIPGLLKALDDSNKDVRSHAAFALGKIGSETAIPGLLKALDDSDWYVQEAAFALAEIGSETAITGLLKALEESNKDVRWKAAFALGKIGSETAIAGLLKALKDSDSLVRMYAAFALGKIGSETAIPGLLKALEDSDEFVRRKAAEALGNIGTEAAMTELIKCLKNPDFVTLNNGDTLSQARKALDTIQNKLKYYHPLPESISYSTQSPTSETSSITYDLRGAIISNLAHNVQGSQQNYPQQPNNNNPEKK</sequence>
<dbReference type="InterPro" id="IPR027417">
    <property type="entry name" value="P-loop_NTPase"/>
</dbReference>
<accession>A0A5A5RFG9</accession>
<gene>
    <name evidence="4" type="primary">cpcE_2</name>
    <name evidence="4" type="ORF">MiTe_01656</name>
</gene>
<evidence type="ECO:0000256" key="2">
    <source>
        <dbReference type="ARBA" id="ARBA00022738"/>
    </source>
</evidence>
<evidence type="ECO:0000313" key="5">
    <source>
        <dbReference type="Proteomes" id="UP000324917"/>
    </source>
</evidence>
<evidence type="ECO:0000313" key="4">
    <source>
        <dbReference type="EMBL" id="GCA74830.1"/>
    </source>
</evidence>
<proteinExistence type="predicted"/>
<dbReference type="Gene3D" id="1.25.10.10">
    <property type="entry name" value="Leucine-rich Repeat Variant"/>
    <property type="match status" value="6"/>
</dbReference>
<dbReference type="InterPro" id="IPR021133">
    <property type="entry name" value="HEAT_type_2"/>
</dbReference>
<dbReference type="GO" id="GO:0030089">
    <property type="term" value="C:phycobilisome"/>
    <property type="evidence" value="ECO:0007669"/>
    <property type="project" value="UniProtKB-KW"/>
</dbReference>
<dbReference type="GO" id="GO:0016491">
    <property type="term" value="F:oxidoreductase activity"/>
    <property type="evidence" value="ECO:0007669"/>
    <property type="project" value="TreeGrafter"/>
</dbReference>
<keyword evidence="1" id="KW-0042">Antenna complex</keyword>
<reference evidence="4 5" key="1">
    <citation type="submission" date="2018-09" db="EMBL/GenBank/DDBJ databases">
        <title>Evolutionary history of phycoerythrin pigmentation in the water bloom-forming cyanobacterium Microcystis aeruginosa.</title>
        <authorList>
            <person name="Tanabe Y."/>
            <person name="Tanabe Y."/>
            <person name="Yamaguchi H."/>
        </authorList>
    </citation>
    <scope>NUCLEOTIDE SEQUENCE [LARGE SCALE GENOMIC DNA]</scope>
    <source>
        <strain evidence="4 5">NIES-2520</strain>
    </source>
</reference>
<dbReference type="PANTHER" id="PTHR12697:SF5">
    <property type="entry name" value="DEOXYHYPUSINE HYDROXYLASE"/>
    <property type="match status" value="1"/>
</dbReference>
<dbReference type="InterPro" id="IPR011989">
    <property type="entry name" value="ARM-like"/>
</dbReference>
<comment type="caution">
    <text evidence="4">The sequence shown here is derived from an EMBL/GenBank/DDBJ whole genome shotgun (WGS) entry which is preliminary data.</text>
</comment>
<dbReference type="Pfam" id="PF03130">
    <property type="entry name" value="HEAT_PBS"/>
    <property type="match status" value="2"/>
</dbReference>
<dbReference type="EMBL" id="BHVP01000023">
    <property type="protein sequence ID" value="GCA74830.1"/>
    <property type="molecule type" value="Genomic_DNA"/>
</dbReference>
<dbReference type="InterPro" id="IPR004155">
    <property type="entry name" value="PBS_lyase_HEAT"/>
</dbReference>
<organism evidence="4 5">
    <name type="scientific">Microcystis aeruginosa NIES-2520</name>
    <dbReference type="NCBI Taxonomy" id="2303982"/>
    <lineage>
        <taxon>Bacteria</taxon>
        <taxon>Bacillati</taxon>
        <taxon>Cyanobacteriota</taxon>
        <taxon>Cyanophyceae</taxon>
        <taxon>Oscillatoriophycideae</taxon>
        <taxon>Chroococcales</taxon>
        <taxon>Microcystaceae</taxon>
        <taxon>Microcystis</taxon>
    </lineage>
</organism>
<comment type="function">
    <text evidence="3">Catalyzes the hydroxylation of the N(6)-(4-aminobutyl)-L-lysine intermediate produced by deoxyhypusine synthase/DHPS on a critical lysine of the eukaryotic translation initiation factor 5A/eIF-5A. This is the second step of the post-translational modification of that lysine into an unusual amino acid residue named hypusine. Hypusination is unique to mature eIF-5A factor and is essential for its function.</text>
</comment>
<dbReference type="SUPFAM" id="SSF52540">
    <property type="entry name" value="P-loop containing nucleoside triphosphate hydrolases"/>
    <property type="match status" value="1"/>
</dbReference>
<dbReference type="RefSeq" id="WP_149986364.1">
    <property type="nucleotide sequence ID" value="NZ_BHVP01000023.1"/>
</dbReference>